<dbReference type="Proteomes" id="UP001500305">
    <property type="component" value="Unassembled WGS sequence"/>
</dbReference>
<proteinExistence type="predicted"/>
<dbReference type="EMBL" id="BAAATR010000030">
    <property type="protein sequence ID" value="GAA2264046.1"/>
    <property type="molecule type" value="Genomic_DNA"/>
</dbReference>
<sequence>MLLRLAYLGVTNAFAMLRLLPMSDRAKDVEILALRHQITVLERQLNGQRVRFEPNDRAFLAALLQGLPTQVLRRMRLLVRPDTVLRWHRDLVARRRAARSRPKRGGRPRTVCSIRALVLRLAAENPGWGYRRLHGELLVLGVKVAASTVWEILKEAGIPPAPERTSSTWADFLRSQAAALLACDFFETVTLSGARLYVLAVIEHASRRVRILGATAHPTTSWVAQAAKNLVMDLEDVGCRAQFLIRDRDGKFPELFDAVLQDAGIKVVLSGIRMPRMNSLMERWIQTCRRELLDRTLIWNQRHLLHALREFEKFYNEHRPHQGIANARPLCALPKPINNPEQIARLDIRRTDRLGRLLHEYQHAA</sequence>
<evidence type="ECO:0000259" key="1">
    <source>
        <dbReference type="PROSITE" id="PS50994"/>
    </source>
</evidence>
<dbReference type="SUPFAM" id="SSF53098">
    <property type="entry name" value="Ribonuclease H-like"/>
    <property type="match status" value="1"/>
</dbReference>
<name>A0ABP5RJL3_9ACTN</name>
<keyword evidence="3" id="KW-1185">Reference proteome</keyword>
<feature type="domain" description="Integrase catalytic" evidence="1">
    <location>
        <begin position="158"/>
        <end position="337"/>
    </location>
</feature>
<dbReference type="PROSITE" id="PS50994">
    <property type="entry name" value="INTEGRASE"/>
    <property type="match status" value="1"/>
</dbReference>
<dbReference type="SUPFAM" id="SSF46689">
    <property type="entry name" value="Homeodomain-like"/>
    <property type="match status" value="1"/>
</dbReference>
<dbReference type="Gene3D" id="3.30.420.10">
    <property type="entry name" value="Ribonuclease H-like superfamily/Ribonuclease H"/>
    <property type="match status" value="1"/>
</dbReference>
<protein>
    <recommendedName>
        <fullName evidence="1">Integrase catalytic domain-containing protein</fullName>
    </recommendedName>
</protein>
<dbReference type="Pfam" id="PF13683">
    <property type="entry name" value="rve_3"/>
    <property type="match status" value="1"/>
</dbReference>
<dbReference type="InterPro" id="IPR009057">
    <property type="entry name" value="Homeodomain-like_sf"/>
</dbReference>
<dbReference type="InterPro" id="IPR001584">
    <property type="entry name" value="Integrase_cat-core"/>
</dbReference>
<dbReference type="RefSeq" id="WP_344639268.1">
    <property type="nucleotide sequence ID" value="NZ_BAAATR010000030.1"/>
</dbReference>
<reference evidence="3" key="1">
    <citation type="journal article" date="2019" name="Int. J. Syst. Evol. Microbiol.">
        <title>The Global Catalogue of Microorganisms (GCM) 10K type strain sequencing project: providing services to taxonomists for standard genome sequencing and annotation.</title>
        <authorList>
            <consortium name="The Broad Institute Genomics Platform"/>
            <consortium name="The Broad Institute Genome Sequencing Center for Infectious Disease"/>
            <person name="Wu L."/>
            <person name="Ma J."/>
        </authorList>
    </citation>
    <scope>NUCLEOTIDE SEQUENCE [LARGE SCALE GENOMIC DNA]</scope>
    <source>
        <strain evidence="3">JCM 7356</strain>
    </source>
</reference>
<dbReference type="InterPro" id="IPR012337">
    <property type="entry name" value="RNaseH-like_sf"/>
</dbReference>
<evidence type="ECO:0000313" key="2">
    <source>
        <dbReference type="EMBL" id="GAA2264046.1"/>
    </source>
</evidence>
<comment type="caution">
    <text evidence="2">The sequence shown here is derived from an EMBL/GenBank/DDBJ whole genome shotgun (WGS) entry which is preliminary data.</text>
</comment>
<accession>A0ABP5RJL3</accession>
<gene>
    <name evidence="2" type="ORF">GCM10010430_55810</name>
</gene>
<organism evidence="2 3">
    <name type="scientific">Kitasatospora cystarginea</name>
    <dbReference type="NCBI Taxonomy" id="58350"/>
    <lineage>
        <taxon>Bacteria</taxon>
        <taxon>Bacillati</taxon>
        <taxon>Actinomycetota</taxon>
        <taxon>Actinomycetes</taxon>
        <taxon>Kitasatosporales</taxon>
        <taxon>Streptomycetaceae</taxon>
        <taxon>Kitasatospora</taxon>
    </lineage>
</organism>
<dbReference type="InterPro" id="IPR036397">
    <property type="entry name" value="RNaseH_sf"/>
</dbReference>
<evidence type="ECO:0000313" key="3">
    <source>
        <dbReference type="Proteomes" id="UP001500305"/>
    </source>
</evidence>